<accession>A0A1L7WYT2</accession>
<dbReference type="GO" id="GO:0070941">
    <property type="term" value="P:eisosome assembly"/>
    <property type="evidence" value="ECO:0007669"/>
    <property type="project" value="TreeGrafter"/>
</dbReference>
<feature type="region of interest" description="Disordered" evidence="1">
    <location>
        <begin position="227"/>
        <end position="254"/>
    </location>
</feature>
<reference evidence="4 5" key="1">
    <citation type="submission" date="2016-03" db="EMBL/GenBank/DDBJ databases">
        <authorList>
            <person name="Ploux O."/>
        </authorList>
    </citation>
    <scope>NUCLEOTIDE SEQUENCE [LARGE SCALE GENOMIC DNA]</scope>
    <source>
        <strain evidence="4 5">UAMH 11012</strain>
    </source>
</reference>
<feature type="compositionally biased region" description="Polar residues" evidence="1">
    <location>
        <begin position="1"/>
        <end position="10"/>
    </location>
</feature>
<organism evidence="4 5">
    <name type="scientific">Phialocephala subalpina</name>
    <dbReference type="NCBI Taxonomy" id="576137"/>
    <lineage>
        <taxon>Eukaryota</taxon>
        <taxon>Fungi</taxon>
        <taxon>Dikarya</taxon>
        <taxon>Ascomycota</taxon>
        <taxon>Pezizomycotina</taxon>
        <taxon>Leotiomycetes</taxon>
        <taxon>Helotiales</taxon>
        <taxon>Mollisiaceae</taxon>
        <taxon>Phialocephala</taxon>
        <taxon>Phialocephala fortinii species complex</taxon>
    </lineage>
</organism>
<protein>
    <submittedName>
        <fullName evidence="4">Uncharacterized protein</fullName>
    </submittedName>
</protein>
<feature type="compositionally biased region" description="Basic and acidic residues" evidence="1">
    <location>
        <begin position="628"/>
        <end position="642"/>
    </location>
</feature>
<feature type="compositionally biased region" description="Basic and acidic residues" evidence="1">
    <location>
        <begin position="797"/>
        <end position="812"/>
    </location>
</feature>
<feature type="region of interest" description="Disordered" evidence="1">
    <location>
        <begin position="302"/>
        <end position="326"/>
    </location>
</feature>
<dbReference type="Pfam" id="PF26640">
    <property type="entry name" value="DUF8212"/>
    <property type="match status" value="1"/>
</dbReference>
<feature type="compositionally biased region" description="Basic and acidic residues" evidence="1">
    <location>
        <begin position="517"/>
        <end position="581"/>
    </location>
</feature>
<dbReference type="PANTHER" id="PTHR28298">
    <property type="entry name" value="EISOSOME PROTEIN 1"/>
    <property type="match status" value="1"/>
</dbReference>
<feature type="region of interest" description="Disordered" evidence="1">
    <location>
        <begin position="357"/>
        <end position="395"/>
    </location>
</feature>
<evidence type="ECO:0000313" key="5">
    <source>
        <dbReference type="Proteomes" id="UP000184330"/>
    </source>
</evidence>
<dbReference type="Proteomes" id="UP000184330">
    <property type="component" value="Unassembled WGS sequence"/>
</dbReference>
<feature type="compositionally biased region" description="Polar residues" evidence="1">
    <location>
        <begin position="736"/>
        <end position="769"/>
    </location>
</feature>
<gene>
    <name evidence="4" type="ORF">PAC_07790</name>
</gene>
<feature type="compositionally biased region" description="Low complexity" evidence="1">
    <location>
        <begin position="616"/>
        <end position="627"/>
    </location>
</feature>
<feature type="region of interest" description="Disordered" evidence="1">
    <location>
        <begin position="1"/>
        <end position="27"/>
    </location>
</feature>
<evidence type="ECO:0000259" key="2">
    <source>
        <dbReference type="Pfam" id="PF06985"/>
    </source>
</evidence>
<dbReference type="PANTHER" id="PTHR28298:SF1">
    <property type="entry name" value="EISOSOME PROTEIN 1"/>
    <property type="match status" value="1"/>
</dbReference>
<dbReference type="Pfam" id="PF12757">
    <property type="entry name" value="Eisosome1"/>
    <property type="match status" value="1"/>
</dbReference>
<evidence type="ECO:0000256" key="1">
    <source>
        <dbReference type="SAM" id="MobiDB-lite"/>
    </source>
</evidence>
<evidence type="ECO:0000259" key="3">
    <source>
        <dbReference type="Pfam" id="PF26640"/>
    </source>
</evidence>
<feature type="domain" description="DUF8212" evidence="3">
    <location>
        <begin position="1016"/>
        <end position="1053"/>
    </location>
</feature>
<dbReference type="AlphaFoldDB" id="A0A1L7WYT2"/>
<dbReference type="OrthoDB" id="4070583at2759"/>
<dbReference type="InterPro" id="IPR058525">
    <property type="entry name" value="DUF8212"/>
</dbReference>
<feature type="compositionally biased region" description="Polar residues" evidence="1">
    <location>
        <begin position="382"/>
        <end position="395"/>
    </location>
</feature>
<name>A0A1L7WYT2_9HELO</name>
<feature type="domain" description="Heterokaryon incompatibility" evidence="2">
    <location>
        <begin position="848"/>
        <end position="905"/>
    </location>
</feature>
<dbReference type="EMBL" id="FJOG01000011">
    <property type="protein sequence ID" value="CZR57900.1"/>
    <property type="molecule type" value="Genomic_DNA"/>
</dbReference>
<feature type="compositionally biased region" description="Basic and acidic residues" evidence="1">
    <location>
        <begin position="779"/>
        <end position="790"/>
    </location>
</feature>
<dbReference type="Pfam" id="PF06985">
    <property type="entry name" value="HET"/>
    <property type="match status" value="1"/>
</dbReference>
<dbReference type="InterPro" id="IPR010730">
    <property type="entry name" value="HET"/>
</dbReference>
<proteinExistence type="predicted"/>
<keyword evidence="5" id="KW-1185">Reference proteome</keyword>
<feature type="compositionally biased region" description="Basic residues" evidence="1">
    <location>
        <begin position="693"/>
        <end position="705"/>
    </location>
</feature>
<feature type="region of interest" description="Disordered" evidence="1">
    <location>
        <begin position="517"/>
        <end position="836"/>
    </location>
</feature>
<dbReference type="InterPro" id="IPR024527">
    <property type="entry name" value="Eisosome1"/>
</dbReference>
<dbReference type="STRING" id="576137.A0A1L7WYT2"/>
<feature type="compositionally biased region" description="Basic and acidic residues" evidence="1">
    <location>
        <begin position="710"/>
        <end position="724"/>
    </location>
</feature>
<sequence>MAQTTVSGPIQDSHHHTKSSHLQDQAATAALYTKPDKDGYEFLDSDHKLSSAGAAASLKYAQPKDLPSYPSAGLKTGDSAAGAAASLGWANQKPFEHWKPDPSASASAAAMLAKDYKMAPLWQPEQSAYGAKAALLAHRDGGKVEIWQPEASAWGNSAATQAMTKERAGGLAVNLDYGHTELGRQGSLLAATGAMSSSRKRAESQPVVVKPNTYPDEANAASNALTAATSAHRSGTLRRSQVDPEIGATPYTNMSRDMYTSHPPVAPEVEEQNRQDTLRASAIAMAKQMYNVQQKQIDATSSAQGMSGARAAHGRRGSSLSSIDEPTPMRFNNLQEAAQKLAQERLAKLHDEHMTNREYRDYYGSSPKPQSRLSIRGRTRNRASSLGTNDSDLEQSNKIRAQMSLFSNNLSQVDQKKRQQDREALIAAAQRNVTKSLHGMDERVFQDTGKIAPSLLSEWEVKAHAAAQAKSDTRMENHGKIHIGGGQFINQSAVDLVAARNVQPVLDEINEKAEAERERQAALKLEQETQKRKETEKKTREREEKEINKKLRQQDKDEKKLVKQEEKSALKEKRKSTKAEEAGIVAPAAGTTVDQGREEELSPVEPETETAHTADTEPAAATETKTPTIEEPKPTIAERREGSTIPSAIHTRTSMEDAASTRMRESAAAANAEDGLTTPLSPTSPKEGGKVKSWLKKNFSRRMSRGQKSAGKEEKSTKETDGKRGSFVGGAALTGASANNSTASLGAKSSSVRDVANASTVAPVSTTGGASVVDDAEEDRGRTTNRRDGDVSSLSDEPERHEDEEFQEARDNFDEDLAPPPTFVAEKSSSPVRTTRSKPGFKKLVQFCALAKTHGFEYAWADTCCIDKRSSTELSEAINSMYRYYYNSSECLIYLENVPATSSDTGDQVLNAMKSSRWFTRGWTLQELLASKTRHFFAIDWSPIENLPYLNKTIANVTKIDEKVLANRDLLPNSCIAERMCWASRRETTRSEDMAYSLMGIFNVNMPVIYSEGAIKAFRRLQNEIMQTSFDQTIFAWHAEYESSGLLATSPNDFRDTPKLGLWHPSNLSPFVMTKVGLSIRMNMIERGADPEVDGERETVFLSALQCDVKVGSEWKIFMVYLEPVRGANFFLNGEARKAYRRVRCRESLPVEGSALEGWPYQDVLVLQDEHYQLVRWSIMEDLSRR</sequence>
<evidence type="ECO:0000313" key="4">
    <source>
        <dbReference type="EMBL" id="CZR57900.1"/>
    </source>
</evidence>